<reference evidence="2 3" key="1">
    <citation type="submission" date="2021-02" db="EMBL/GenBank/DDBJ databases">
        <title>Streptomyces spirodelae sp. nov., isolated from duckweed.</title>
        <authorList>
            <person name="Saimee Y."/>
            <person name="Duangmal K."/>
        </authorList>
    </citation>
    <scope>NUCLEOTIDE SEQUENCE [LARGE SCALE GENOMIC DNA]</scope>
    <source>
        <strain evidence="2 3">DSM 42105</strain>
    </source>
</reference>
<dbReference type="InterPro" id="IPR036388">
    <property type="entry name" value="WH-like_DNA-bd_sf"/>
</dbReference>
<keyword evidence="3" id="KW-1185">Reference proteome</keyword>
<dbReference type="InterPro" id="IPR000835">
    <property type="entry name" value="HTH_MarR-typ"/>
</dbReference>
<protein>
    <submittedName>
        <fullName evidence="2">Winged helix-turn-helix transcriptional regulator</fullName>
    </submittedName>
</protein>
<organism evidence="2 3">
    <name type="scientific">Streptomyces smyrnaeus</name>
    <dbReference type="NCBI Taxonomy" id="1387713"/>
    <lineage>
        <taxon>Bacteria</taxon>
        <taxon>Bacillati</taxon>
        <taxon>Actinomycetota</taxon>
        <taxon>Actinomycetes</taxon>
        <taxon>Kitasatosporales</taxon>
        <taxon>Streptomycetaceae</taxon>
        <taxon>Streptomyces</taxon>
    </lineage>
</organism>
<dbReference type="RefSeq" id="WP_209210859.1">
    <property type="nucleotide sequence ID" value="NZ_JAFFZM010000006.1"/>
</dbReference>
<proteinExistence type="predicted"/>
<dbReference type="Proteomes" id="UP000721954">
    <property type="component" value="Unassembled WGS sequence"/>
</dbReference>
<dbReference type="PANTHER" id="PTHR33164">
    <property type="entry name" value="TRANSCRIPTIONAL REGULATOR, MARR FAMILY"/>
    <property type="match status" value="1"/>
</dbReference>
<dbReference type="SUPFAM" id="SSF46785">
    <property type="entry name" value="Winged helix' DNA-binding domain"/>
    <property type="match status" value="1"/>
</dbReference>
<accession>A0ABS3XUU3</accession>
<dbReference type="Gene3D" id="1.10.10.10">
    <property type="entry name" value="Winged helix-like DNA-binding domain superfamily/Winged helix DNA-binding domain"/>
    <property type="match status" value="1"/>
</dbReference>
<dbReference type="CDD" id="cd00090">
    <property type="entry name" value="HTH_ARSR"/>
    <property type="match status" value="1"/>
</dbReference>
<dbReference type="PANTHER" id="PTHR33164:SF99">
    <property type="entry name" value="MARR FAMILY REGULATORY PROTEIN"/>
    <property type="match status" value="1"/>
</dbReference>
<evidence type="ECO:0000259" key="1">
    <source>
        <dbReference type="PROSITE" id="PS50995"/>
    </source>
</evidence>
<evidence type="ECO:0000313" key="2">
    <source>
        <dbReference type="EMBL" id="MBO8199119.1"/>
    </source>
</evidence>
<comment type="caution">
    <text evidence="2">The sequence shown here is derived from an EMBL/GenBank/DDBJ whole genome shotgun (WGS) entry which is preliminary data.</text>
</comment>
<dbReference type="PRINTS" id="PR00598">
    <property type="entry name" value="HTHMARR"/>
</dbReference>
<dbReference type="InterPro" id="IPR036390">
    <property type="entry name" value="WH_DNA-bd_sf"/>
</dbReference>
<gene>
    <name evidence="2" type="ORF">JW613_12490</name>
</gene>
<dbReference type="EMBL" id="JAFFZM010000006">
    <property type="protein sequence ID" value="MBO8199119.1"/>
    <property type="molecule type" value="Genomic_DNA"/>
</dbReference>
<sequence length="164" mass="18054">MSNLSRVVVPERERWGFELPLLLFAGFRSLIDQLHTELADRGHPELRPAHGFAMQAIGRDELTASELGRRLGVSKQAAGKTVDRLAALGYAERVADPADARRKLVRLTPHGQDALMLSGTVFERLRGNWADQLGPERLSELEDALETVVGPAAFRLDAAGWFGD</sequence>
<feature type="domain" description="HTH marR-type" evidence="1">
    <location>
        <begin position="1"/>
        <end position="150"/>
    </location>
</feature>
<evidence type="ECO:0000313" key="3">
    <source>
        <dbReference type="Proteomes" id="UP000721954"/>
    </source>
</evidence>
<name>A0ABS3XUU3_9ACTN</name>
<dbReference type="Pfam" id="PF12802">
    <property type="entry name" value="MarR_2"/>
    <property type="match status" value="1"/>
</dbReference>
<dbReference type="InterPro" id="IPR039422">
    <property type="entry name" value="MarR/SlyA-like"/>
</dbReference>
<dbReference type="PROSITE" id="PS50995">
    <property type="entry name" value="HTH_MARR_2"/>
    <property type="match status" value="1"/>
</dbReference>
<dbReference type="GeneID" id="96259431"/>
<dbReference type="SMART" id="SM00347">
    <property type="entry name" value="HTH_MARR"/>
    <property type="match status" value="1"/>
</dbReference>
<dbReference type="InterPro" id="IPR011991">
    <property type="entry name" value="ArsR-like_HTH"/>
</dbReference>